<dbReference type="Pfam" id="PF00583">
    <property type="entry name" value="Acetyltransf_1"/>
    <property type="match status" value="1"/>
</dbReference>
<dbReference type="EMBL" id="FMXE01000002">
    <property type="protein sequence ID" value="SDA39873.1"/>
    <property type="molecule type" value="Genomic_DNA"/>
</dbReference>
<organism evidence="2 3">
    <name type="scientific">Algoriphagus alkaliphilus</name>
    <dbReference type="NCBI Taxonomy" id="279824"/>
    <lineage>
        <taxon>Bacteria</taxon>
        <taxon>Pseudomonadati</taxon>
        <taxon>Bacteroidota</taxon>
        <taxon>Cytophagia</taxon>
        <taxon>Cytophagales</taxon>
        <taxon>Cyclobacteriaceae</taxon>
        <taxon>Algoriphagus</taxon>
    </lineage>
</organism>
<dbReference type="GO" id="GO:0016747">
    <property type="term" value="F:acyltransferase activity, transferring groups other than amino-acyl groups"/>
    <property type="evidence" value="ECO:0007669"/>
    <property type="project" value="InterPro"/>
</dbReference>
<protein>
    <submittedName>
        <fullName evidence="2">Ribosomal protein S18 acetylase RimI</fullName>
    </submittedName>
</protein>
<dbReference type="InterPro" id="IPR051531">
    <property type="entry name" value="N-acetyltransferase"/>
</dbReference>
<accession>A0A1G5V1X9</accession>
<evidence type="ECO:0000313" key="2">
    <source>
        <dbReference type="EMBL" id="SDA39873.1"/>
    </source>
</evidence>
<dbReference type="InterPro" id="IPR016181">
    <property type="entry name" value="Acyl_CoA_acyltransferase"/>
</dbReference>
<keyword evidence="2" id="KW-0689">Ribosomal protein</keyword>
<dbReference type="Gene3D" id="3.40.630.30">
    <property type="match status" value="1"/>
</dbReference>
<proteinExistence type="predicted"/>
<feature type="domain" description="N-acetyltransferase" evidence="1">
    <location>
        <begin position="4"/>
        <end position="160"/>
    </location>
</feature>
<dbReference type="RefSeq" id="WP_092728153.1">
    <property type="nucleotide sequence ID" value="NZ_FMXE01000002.1"/>
</dbReference>
<dbReference type="PANTHER" id="PTHR43792:SF1">
    <property type="entry name" value="N-ACETYLTRANSFERASE DOMAIN-CONTAINING PROTEIN"/>
    <property type="match status" value="1"/>
</dbReference>
<dbReference type="STRING" id="279824.SAMN03080617_00282"/>
<keyword evidence="2" id="KW-0687">Ribonucleoprotein</keyword>
<reference evidence="3" key="1">
    <citation type="submission" date="2016-10" db="EMBL/GenBank/DDBJ databases">
        <authorList>
            <person name="Varghese N."/>
            <person name="Submissions S."/>
        </authorList>
    </citation>
    <scope>NUCLEOTIDE SEQUENCE [LARGE SCALE GENOMIC DNA]</scope>
    <source>
        <strain evidence="3">DSM 22703</strain>
    </source>
</reference>
<dbReference type="GO" id="GO:0005840">
    <property type="term" value="C:ribosome"/>
    <property type="evidence" value="ECO:0007669"/>
    <property type="project" value="UniProtKB-KW"/>
</dbReference>
<dbReference type="PROSITE" id="PS51186">
    <property type="entry name" value="GNAT"/>
    <property type="match status" value="1"/>
</dbReference>
<name>A0A1G5V1X9_9BACT</name>
<dbReference type="Proteomes" id="UP000198756">
    <property type="component" value="Unassembled WGS sequence"/>
</dbReference>
<dbReference type="CDD" id="cd04301">
    <property type="entry name" value="NAT_SF"/>
    <property type="match status" value="1"/>
</dbReference>
<dbReference type="PANTHER" id="PTHR43792">
    <property type="entry name" value="GNAT FAMILY, PUTATIVE (AFU_ORTHOLOGUE AFUA_3G00765)-RELATED-RELATED"/>
    <property type="match status" value="1"/>
</dbReference>
<dbReference type="SUPFAM" id="SSF55729">
    <property type="entry name" value="Acyl-CoA N-acyltransferases (Nat)"/>
    <property type="match status" value="1"/>
</dbReference>
<dbReference type="InterPro" id="IPR000182">
    <property type="entry name" value="GNAT_dom"/>
</dbReference>
<evidence type="ECO:0000313" key="3">
    <source>
        <dbReference type="Proteomes" id="UP000198756"/>
    </source>
</evidence>
<dbReference type="OrthoDB" id="9796381at2"/>
<gene>
    <name evidence="2" type="ORF">SAMN03080617_00282</name>
</gene>
<sequence length="161" mass="19074">MLGTEIDFAKSTDLEQIESLFLEIIESIPYYNDLAKENEIKRYKKVELEFKLAEDPFSIISAKQDGKVIGFCFSRFDDFTIWLEWFGISPNHQRQGIAKLLLEKLDFSAEARKCHKIWCDTRTENKRSSDVLEKNGFSKIVEIKNHWYGQDFFLWQKFISK</sequence>
<dbReference type="AlphaFoldDB" id="A0A1G5V1X9"/>
<evidence type="ECO:0000259" key="1">
    <source>
        <dbReference type="PROSITE" id="PS51186"/>
    </source>
</evidence>
<keyword evidence="3" id="KW-1185">Reference proteome</keyword>